<organism evidence="2 3">
    <name type="scientific">Comamonas testosteroni</name>
    <name type="common">Pseudomonas testosteroni</name>
    <dbReference type="NCBI Taxonomy" id="285"/>
    <lineage>
        <taxon>Bacteria</taxon>
        <taxon>Pseudomonadati</taxon>
        <taxon>Pseudomonadota</taxon>
        <taxon>Betaproteobacteria</taxon>
        <taxon>Burkholderiales</taxon>
        <taxon>Comamonadaceae</taxon>
        <taxon>Comamonas</taxon>
    </lineage>
</organism>
<feature type="region of interest" description="Disordered" evidence="1">
    <location>
        <begin position="180"/>
        <end position="212"/>
    </location>
</feature>
<protein>
    <submittedName>
        <fullName evidence="2">Uncharacterized protein</fullName>
    </submittedName>
</protein>
<sequence>MLKFNWESDWSAAQAIARLCIDPATYRKSENHLAKRIESVLESALDGAMARLNEDRDLGEERAKLNRAVGTVVAEMKRLQLQKDKKMPPVLWLRLLLGQDVAVKAVAIRHFGVWRLNAERSGPVVYVDRDAERKVSLKINGLGSAEKIRAWTIEELQWLKRSPKSVWPFHGQWEMSVLERHSDSGDRSDTGASAADDRQQGQPKKRRRRKKTLADFEKQCGRLVMKALAEVLADESQSRRGLVAMEGEQRYSSELSANALLDALEGSTKFRSKLKGSRSTLRKALGAYVQLKRGRPRVDDDEPLQQPVPKKQR</sequence>
<comment type="caution">
    <text evidence="2">The sequence shown here is derived from an EMBL/GenBank/DDBJ whole genome shotgun (WGS) entry which is preliminary data.</text>
</comment>
<feature type="region of interest" description="Disordered" evidence="1">
    <location>
        <begin position="292"/>
        <end position="313"/>
    </location>
</feature>
<dbReference type="AlphaFoldDB" id="A0A373F8K2"/>
<name>A0A373F8K2_COMTE</name>
<reference evidence="2 3" key="1">
    <citation type="submission" date="2018-08" db="EMBL/GenBank/DDBJ databases">
        <title>Comamonas testosteroni strain SWCO2.</title>
        <authorList>
            <person name="Jiang N."/>
            <person name="Zhang X.Z."/>
        </authorList>
    </citation>
    <scope>NUCLEOTIDE SEQUENCE [LARGE SCALE GENOMIC DNA]</scope>
    <source>
        <strain evidence="2 3">SWCO2</strain>
    </source>
</reference>
<evidence type="ECO:0000313" key="3">
    <source>
        <dbReference type="Proteomes" id="UP000261948"/>
    </source>
</evidence>
<keyword evidence="3" id="KW-1185">Reference proteome</keyword>
<evidence type="ECO:0000256" key="1">
    <source>
        <dbReference type="SAM" id="MobiDB-lite"/>
    </source>
</evidence>
<dbReference type="Proteomes" id="UP000261948">
    <property type="component" value="Unassembled WGS sequence"/>
</dbReference>
<dbReference type="EMBL" id="QURR01000038">
    <property type="protein sequence ID" value="RGE40277.1"/>
    <property type="molecule type" value="Genomic_DNA"/>
</dbReference>
<accession>A0A373F8K2</accession>
<evidence type="ECO:0000313" key="2">
    <source>
        <dbReference type="EMBL" id="RGE40277.1"/>
    </source>
</evidence>
<feature type="compositionally biased region" description="Basic and acidic residues" evidence="1">
    <location>
        <begin position="180"/>
        <end position="199"/>
    </location>
</feature>
<proteinExistence type="predicted"/>
<gene>
    <name evidence="2" type="ORF">DZC30_20545</name>
</gene>